<evidence type="ECO:0000256" key="5">
    <source>
        <dbReference type="ARBA" id="ARBA00022723"/>
    </source>
</evidence>
<feature type="domain" description="tRNA nucleotidyltransferase/poly(A) polymerase RNA and SrmB- binding" evidence="11">
    <location>
        <begin position="186"/>
        <end position="245"/>
    </location>
</feature>
<dbReference type="Gene3D" id="1.10.3090.10">
    <property type="entry name" value="cca-adding enzyme, domain 2"/>
    <property type="match status" value="1"/>
</dbReference>
<keyword evidence="7" id="KW-0460">Magnesium</keyword>
<dbReference type="NCBIfam" id="TIGR00277">
    <property type="entry name" value="HDIG"/>
    <property type="match status" value="1"/>
</dbReference>
<dbReference type="InterPro" id="IPR006675">
    <property type="entry name" value="HDIG_dom"/>
</dbReference>
<evidence type="ECO:0000256" key="4">
    <source>
        <dbReference type="ARBA" id="ARBA00022695"/>
    </source>
</evidence>
<keyword evidence="8" id="KW-0694">RNA-binding</keyword>
<evidence type="ECO:0000259" key="11">
    <source>
        <dbReference type="Pfam" id="PF12627"/>
    </source>
</evidence>
<dbReference type="RefSeq" id="WP_125486268.1">
    <property type="nucleotide sequence ID" value="NZ_RSDW01000001.1"/>
</dbReference>
<keyword evidence="6" id="KW-0547">Nucleotide-binding</keyword>
<comment type="cofactor">
    <cofactor evidence="1">
        <name>Mg(2+)</name>
        <dbReference type="ChEBI" id="CHEBI:18420"/>
    </cofactor>
</comment>
<evidence type="ECO:0000256" key="6">
    <source>
        <dbReference type="ARBA" id="ARBA00022741"/>
    </source>
</evidence>
<dbReference type="InterPro" id="IPR032828">
    <property type="entry name" value="PolyA_RNA-bd"/>
</dbReference>
<dbReference type="InterPro" id="IPR043519">
    <property type="entry name" value="NT_sf"/>
</dbReference>
<dbReference type="OrthoDB" id="9805698at2"/>
<keyword evidence="3" id="KW-0819">tRNA processing</keyword>
<protein>
    <submittedName>
        <fullName evidence="12">Poly(A) polymerase</fullName>
    </submittedName>
</protein>
<organism evidence="12 13">
    <name type="scientific">Edaphobacter aggregans</name>
    <dbReference type="NCBI Taxonomy" id="570835"/>
    <lineage>
        <taxon>Bacteria</taxon>
        <taxon>Pseudomonadati</taxon>
        <taxon>Acidobacteriota</taxon>
        <taxon>Terriglobia</taxon>
        <taxon>Terriglobales</taxon>
        <taxon>Acidobacteriaceae</taxon>
        <taxon>Edaphobacter</taxon>
    </lineage>
</organism>
<feature type="domain" description="Poly A polymerase head" evidence="9">
    <location>
        <begin position="27"/>
        <end position="159"/>
    </location>
</feature>
<evidence type="ECO:0000259" key="10">
    <source>
        <dbReference type="Pfam" id="PF01966"/>
    </source>
</evidence>
<feature type="domain" description="HD" evidence="10">
    <location>
        <begin position="268"/>
        <end position="351"/>
    </location>
</feature>
<keyword evidence="13" id="KW-1185">Reference proteome</keyword>
<dbReference type="Pfam" id="PF01966">
    <property type="entry name" value="HD"/>
    <property type="match status" value="1"/>
</dbReference>
<comment type="caution">
    <text evidence="12">The sequence shown here is derived from an EMBL/GenBank/DDBJ whole genome shotgun (WGS) entry which is preliminary data.</text>
</comment>
<sequence length="465" mass="51858">MKSSNTSQRYRAAQFIVLTLRNVGHQAYFAGGCVRDLLLGLEPNDFDVATSATPNVVLNLFPDKKTLTVGAHFGVVLVCEDDGTSTEVATFRHDGAYSDGRRPDAVQFFTDAREDVLRRDFTINGMLLDPAIYEETNDAAAATLDYVGGRVDLAAQILRAIGDPALRFAEDKLRMLRAVRFAARLDLTIEPATLAAIRNAAAQIDQVSLERIRDELTLMLTEGHARRAFELLDTTGLLQQVLPEAVRMHGVQQPPEFHPEGDVWVHTMLLLEKLPPNGSSTLAWGALLHDIGKPATYRAPDPNDPHDRIRFNGHVEVGVRIAEEILSRLRFSNEDTAQIIALVKNHMRFADVMHMRESTLKRFLRLPRFDEHLALHYLDCTSAHCDLTLYNFAKQHYESAPPEAIQPKLLLTGRELIAAGYRPGPRFKSMLEAAEDAQLEGTVKTSDEAMAFVRQRFGKPPLTST</sequence>
<dbReference type="CDD" id="cd00077">
    <property type="entry name" value="HDc"/>
    <property type="match status" value="1"/>
</dbReference>
<dbReference type="GO" id="GO:0008033">
    <property type="term" value="P:tRNA processing"/>
    <property type="evidence" value="ECO:0007669"/>
    <property type="project" value="UniProtKB-KW"/>
</dbReference>
<dbReference type="CDD" id="cd05398">
    <property type="entry name" value="NT_ClassII-CCAase"/>
    <property type="match status" value="1"/>
</dbReference>
<dbReference type="PANTHER" id="PTHR46173">
    <property type="entry name" value="CCA TRNA NUCLEOTIDYLTRANSFERASE 1, MITOCHONDRIAL"/>
    <property type="match status" value="1"/>
</dbReference>
<keyword evidence="5" id="KW-0479">Metal-binding</keyword>
<evidence type="ECO:0000259" key="9">
    <source>
        <dbReference type="Pfam" id="PF01743"/>
    </source>
</evidence>
<dbReference type="GO" id="GO:0016779">
    <property type="term" value="F:nucleotidyltransferase activity"/>
    <property type="evidence" value="ECO:0007669"/>
    <property type="project" value="UniProtKB-KW"/>
</dbReference>
<dbReference type="InterPro" id="IPR002646">
    <property type="entry name" value="PolA_pol_head_dom"/>
</dbReference>
<dbReference type="PANTHER" id="PTHR46173:SF1">
    <property type="entry name" value="CCA TRNA NUCLEOTIDYLTRANSFERASE 1, MITOCHONDRIAL"/>
    <property type="match status" value="1"/>
</dbReference>
<dbReference type="Gene3D" id="3.30.460.10">
    <property type="entry name" value="Beta Polymerase, domain 2"/>
    <property type="match status" value="1"/>
</dbReference>
<dbReference type="EMBL" id="RSDW01000001">
    <property type="protein sequence ID" value="RSL17838.1"/>
    <property type="molecule type" value="Genomic_DNA"/>
</dbReference>
<reference evidence="12 13" key="1">
    <citation type="submission" date="2018-12" db="EMBL/GenBank/DDBJ databases">
        <title>Sequencing of bacterial isolates from soil warming experiment in Harvard Forest, Massachusetts, USA.</title>
        <authorList>
            <person name="Deangelis K."/>
        </authorList>
    </citation>
    <scope>NUCLEOTIDE SEQUENCE [LARGE SCALE GENOMIC DNA]</scope>
    <source>
        <strain evidence="12 13">EB153</strain>
    </source>
</reference>
<dbReference type="GO" id="GO:0000049">
    <property type="term" value="F:tRNA binding"/>
    <property type="evidence" value="ECO:0007669"/>
    <property type="project" value="TreeGrafter"/>
</dbReference>
<evidence type="ECO:0000256" key="1">
    <source>
        <dbReference type="ARBA" id="ARBA00001946"/>
    </source>
</evidence>
<dbReference type="InterPro" id="IPR050264">
    <property type="entry name" value="Bact_CCA-adding_enz_type3_sf"/>
</dbReference>
<dbReference type="Pfam" id="PF01743">
    <property type="entry name" value="PolyA_pol"/>
    <property type="match status" value="1"/>
</dbReference>
<proteinExistence type="inferred from homology"/>
<evidence type="ECO:0000256" key="7">
    <source>
        <dbReference type="ARBA" id="ARBA00022842"/>
    </source>
</evidence>
<evidence type="ECO:0000313" key="13">
    <source>
        <dbReference type="Proteomes" id="UP000269669"/>
    </source>
</evidence>
<comment type="similarity">
    <text evidence="8">Belongs to the tRNA nucleotidyltransferase/poly(A) polymerase family.</text>
</comment>
<dbReference type="GO" id="GO:0000166">
    <property type="term" value="F:nucleotide binding"/>
    <property type="evidence" value="ECO:0007669"/>
    <property type="project" value="UniProtKB-KW"/>
</dbReference>
<name>A0A428MLN3_9BACT</name>
<dbReference type="SUPFAM" id="SSF81891">
    <property type="entry name" value="Poly A polymerase C-terminal region-like"/>
    <property type="match status" value="1"/>
</dbReference>
<keyword evidence="2 8" id="KW-0808">Transferase</keyword>
<evidence type="ECO:0000256" key="2">
    <source>
        <dbReference type="ARBA" id="ARBA00022679"/>
    </source>
</evidence>
<dbReference type="Pfam" id="PF12627">
    <property type="entry name" value="PolyA_pol_RNAbd"/>
    <property type="match status" value="1"/>
</dbReference>
<evidence type="ECO:0000313" key="12">
    <source>
        <dbReference type="EMBL" id="RSL17838.1"/>
    </source>
</evidence>
<dbReference type="Proteomes" id="UP000269669">
    <property type="component" value="Unassembled WGS sequence"/>
</dbReference>
<dbReference type="GO" id="GO:0046872">
    <property type="term" value="F:metal ion binding"/>
    <property type="evidence" value="ECO:0007669"/>
    <property type="project" value="UniProtKB-KW"/>
</dbReference>
<accession>A0A428MLN3</accession>
<evidence type="ECO:0000256" key="8">
    <source>
        <dbReference type="RuleBase" id="RU003953"/>
    </source>
</evidence>
<dbReference type="PROSITE" id="PS51257">
    <property type="entry name" value="PROKAR_LIPOPROTEIN"/>
    <property type="match status" value="1"/>
</dbReference>
<dbReference type="InterPro" id="IPR006674">
    <property type="entry name" value="HD_domain"/>
</dbReference>
<dbReference type="AlphaFoldDB" id="A0A428MLN3"/>
<gene>
    <name evidence="12" type="ORF">EDE15_3387</name>
</gene>
<evidence type="ECO:0000256" key="3">
    <source>
        <dbReference type="ARBA" id="ARBA00022694"/>
    </source>
</evidence>
<dbReference type="InterPro" id="IPR003607">
    <property type="entry name" value="HD/PDEase_dom"/>
</dbReference>
<dbReference type="SUPFAM" id="SSF81301">
    <property type="entry name" value="Nucleotidyltransferase"/>
    <property type="match status" value="1"/>
</dbReference>
<keyword evidence="4" id="KW-0548">Nucleotidyltransferase</keyword>